<dbReference type="OrthoDB" id="7348755at2"/>
<organism evidence="3 4">
    <name type="scientific">Chromatocurvus halotolerans</name>
    <dbReference type="NCBI Taxonomy" id="1132028"/>
    <lineage>
        <taxon>Bacteria</taxon>
        <taxon>Pseudomonadati</taxon>
        <taxon>Pseudomonadota</taxon>
        <taxon>Gammaproteobacteria</taxon>
        <taxon>Cellvibrionales</taxon>
        <taxon>Halieaceae</taxon>
        <taxon>Chromatocurvus</taxon>
    </lineage>
</organism>
<proteinExistence type="predicted"/>
<sequence length="210" mass="23597">MLQRMPDDYDSHAAERAARYNAMNPEVVHAPWLSLLQERTTGFACDIGAGSGRDANWLAGKGWDVIAVEPSAGMREQAMSQSHPNVNWLDDSLPDLKTLRAMGHRFDLVLLSAVWMHVAPGSRERAFRILTELLKPGGHLIITLRHGSDEEENHRRGFHPVHAGEIENFARSRAVVVTLRERRPDTNGREHLEWETVVVLVGIACPPLRH</sequence>
<dbReference type="CDD" id="cd02440">
    <property type="entry name" value="AdoMet_MTases"/>
    <property type="match status" value="1"/>
</dbReference>
<dbReference type="InterPro" id="IPR013216">
    <property type="entry name" value="Methyltransf_11"/>
</dbReference>
<feature type="domain" description="Methyltransferase type 11" evidence="2">
    <location>
        <begin position="46"/>
        <end position="142"/>
    </location>
</feature>
<dbReference type="GO" id="GO:0008757">
    <property type="term" value="F:S-adenosylmethionine-dependent methyltransferase activity"/>
    <property type="evidence" value="ECO:0007669"/>
    <property type="project" value="InterPro"/>
</dbReference>
<evidence type="ECO:0000256" key="1">
    <source>
        <dbReference type="ARBA" id="ARBA00022679"/>
    </source>
</evidence>
<evidence type="ECO:0000259" key="2">
    <source>
        <dbReference type="Pfam" id="PF08241"/>
    </source>
</evidence>
<keyword evidence="1 3" id="KW-0808">Transferase</keyword>
<reference evidence="3 4" key="1">
    <citation type="submission" date="2019-03" db="EMBL/GenBank/DDBJ databases">
        <title>Genomic Encyclopedia of Type Strains, Phase IV (KMG-IV): sequencing the most valuable type-strain genomes for metagenomic binning, comparative biology and taxonomic classification.</title>
        <authorList>
            <person name="Goeker M."/>
        </authorList>
    </citation>
    <scope>NUCLEOTIDE SEQUENCE [LARGE SCALE GENOMIC DNA]</scope>
    <source>
        <strain evidence="3 4">DSM 23344</strain>
    </source>
</reference>
<keyword evidence="4" id="KW-1185">Reference proteome</keyword>
<name>A0A4R2KMN6_9GAMM</name>
<protein>
    <submittedName>
        <fullName evidence="3">Methyltransferase family protein</fullName>
    </submittedName>
</protein>
<dbReference type="PANTHER" id="PTHR43861">
    <property type="entry name" value="TRANS-ACONITATE 2-METHYLTRANSFERASE-RELATED"/>
    <property type="match status" value="1"/>
</dbReference>
<dbReference type="PANTHER" id="PTHR43861:SF3">
    <property type="entry name" value="PUTATIVE (AFU_ORTHOLOGUE AFUA_2G14390)-RELATED"/>
    <property type="match status" value="1"/>
</dbReference>
<evidence type="ECO:0000313" key="3">
    <source>
        <dbReference type="EMBL" id="TCO75381.1"/>
    </source>
</evidence>
<keyword evidence="3" id="KW-0489">Methyltransferase</keyword>
<accession>A0A4R2KMN6</accession>
<dbReference type="Pfam" id="PF08241">
    <property type="entry name" value="Methyltransf_11"/>
    <property type="match status" value="1"/>
</dbReference>
<dbReference type="Proteomes" id="UP000294980">
    <property type="component" value="Unassembled WGS sequence"/>
</dbReference>
<evidence type="ECO:0000313" key="4">
    <source>
        <dbReference type="Proteomes" id="UP000294980"/>
    </source>
</evidence>
<dbReference type="GO" id="GO:0032259">
    <property type="term" value="P:methylation"/>
    <property type="evidence" value="ECO:0007669"/>
    <property type="project" value="UniProtKB-KW"/>
</dbReference>
<dbReference type="RefSeq" id="WP_117318221.1">
    <property type="nucleotide sequence ID" value="NZ_QQSW01000011.1"/>
</dbReference>
<dbReference type="SUPFAM" id="SSF53335">
    <property type="entry name" value="S-adenosyl-L-methionine-dependent methyltransferases"/>
    <property type="match status" value="1"/>
</dbReference>
<dbReference type="Gene3D" id="3.40.50.150">
    <property type="entry name" value="Vaccinia Virus protein VP39"/>
    <property type="match status" value="1"/>
</dbReference>
<dbReference type="InterPro" id="IPR029063">
    <property type="entry name" value="SAM-dependent_MTases_sf"/>
</dbReference>
<gene>
    <name evidence="3" type="ORF">EV688_109105</name>
</gene>
<dbReference type="EMBL" id="SLWX01000009">
    <property type="protein sequence ID" value="TCO75381.1"/>
    <property type="molecule type" value="Genomic_DNA"/>
</dbReference>
<dbReference type="AlphaFoldDB" id="A0A4R2KMN6"/>
<comment type="caution">
    <text evidence="3">The sequence shown here is derived from an EMBL/GenBank/DDBJ whole genome shotgun (WGS) entry which is preliminary data.</text>
</comment>